<accession>A0A820I9Q6</accession>
<reference evidence="1" key="1">
    <citation type="submission" date="2021-02" db="EMBL/GenBank/DDBJ databases">
        <authorList>
            <person name="Nowell W R."/>
        </authorList>
    </citation>
    <scope>NUCLEOTIDE SEQUENCE</scope>
</reference>
<dbReference type="Proteomes" id="UP000663866">
    <property type="component" value="Unassembled WGS sequence"/>
</dbReference>
<protein>
    <submittedName>
        <fullName evidence="1">Uncharacterized protein</fullName>
    </submittedName>
</protein>
<organism evidence="1 2">
    <name type="scientific">Rotaria magnacalcarata</name>
    <dbReference type="NCBI Taxonomy" id="392030"/>
    <lineage>
        <taxon>Eukaryota</taxon>
        <taxon>Metazoa</taxon>
        <taxon>Spiralia</taxon>
        <taxon>Gnathifera</taxon>
        <taxon>Rotifera</taxon>
        <taxon>Eurotatoria</taxon>
        <taxon>Bdelloidea</taxon>
        <taxon>Philodinida</taxon>
        <taxon>Philodinidae</taxon>
        <taxon>Rotaria</taxon>
    </lineage>
</organism>
<dbReference type="EMBL" id="CAJOBG010015501">
    <property type="protein sequence ID" value="CAF4303899.1"/>
    <property type="molecule type" value="Genomic_DNA"/>
</dbReference>
<feature type="non-terminal residue" evidence="1">
    <location>
        <position position="15"/>
    </location>
</feature>
<sequence>MLTTKASLERYFIYK</sequence>
<evidence type="ECO:0000313" key="1">
    <source>
        <dbReference type="EMBL" id="CAF4303899.1"/>
    </source>
</evidence>
<comment type="caution">
    <text evidence="1">The sequence shown here is derived from an EMBL/GenBank/DDBJ whole genome shotgun (WGS) entry which is preliminary data.</text>
</comment>
<proteinExistence type="predicted"/>
<keyword evidence="2" id="KW-1185">Reference proteome</keyword>
<gene>
    <name evidence="1" type="ORF">OVN521_LOCUS31404</name>
</gene>
<evidence type="ECO:0000313" key="2">
    <source>
        <dbReference type="Proteomes" id="UP000663866"/>
    </source>
</evidence>
<name>A0A820I9Q6_9BILA</name>